<dbReference type="InterPro" id="IPR036397">
    <property type="entry name" value="RNaseH_sf"/>
</dbReference>
<dbReference type="PANTHER" id="PTHR45835">
    <property type="entry name" value="YALI0A06105P"/>
    <property type="match status" value="1"/>
</dbReference>
<accession>A0AAF0T8W9</accession>
<evidence type="ECO:0000313" key="2">
    <source>
        <dbReference type="Proteomes" id="UP001234989"/>
    </source>
</evidence>
<name>A0AAF0T8W9_SOLVR</name>
<gene>
    <name evidence="1" type="ORF">MTR67_002931</name>
</gene>
<keyword evidence="2" id="KW-1185">Reference proteome</keyword>
<dbReference type="SUPFAM" id="SSF53098">
    <property type="entry name" value="Ribonuclease H-like"/>
    <property type="match status" value="1"/>
</dbReference>
<evidence type="ECO:0008006" key="3">
    <source>
        <dbReference type="Google" id="ProtNLM"/>
    </source>
</evidence>
<dbReference type="PANTHER" id="PTHR45835:SF99">
    <property type="entry name" value="CHROMO DOMAIN-CONTAINING PROTEIN-RELATED"/>
    <property type="match status" value="1"/>
</dbReference>
<sequence>MSIPEWKWERIATVFVVGLPKTLGKFDSIWVMVYRLTKSAHFIPVRIDYNAQQLAKVYVKGIIDGQSERTIQVLEDMLRSCVIDFGRHWDRFLPLYEFSYNNSYHSSIDMEPFEALYGRGCRSPMGWFEGGDMKPLELN</sequence>
<organism evidence="1 2">
    <name type="scientific">Solanum verrucosum</name>
    <dbReference type="NCBI Taxonomy" id="315347"/>
    <lineage>
        <taxon>Eukaryota</taxon>
        <taxon>Viridiplantae</taxon>
        <taxon>Streptophyta</taxon>
        <taxon>Embryophyta</taxon>
        <taxon>Tracheophyta</taxon>
        <taxon>Spermatophyta</taxon>
        <taxon>Magnoliopsida</taxon>
        <taxon>eudicotyledons</taxon>
        <taxon>Gunneridae</taxon>
        <taxon>Pentapetalae</taxon>
        <taxon>asterids</taxon>
        <taxon>lamiids</taxon>
        <taxon>Solanales</taxon>
        <taxon>Solanaceae</taxon>
        <taxon>Solanoideae</taxon>
        <taxon>Solaneae</taxon>
        <taxon>Solanum</taxon>
    </lineage>
</organism>
<protein>
    <recommendedName>
        <fullName evidence="3">Integrase catalytic domain-containing protein</fullName>
    </recommendedName>
</protein>
<dbReference type="GO" id="GO:0003676">
    <property type="term" value="F:nucleic acid binding"/>
    <property type="evidence" value="ECO:0007669"/>
    <property type="project" value="InterPro"/>
</dbReference>
<reference evidence="1" key="1">
    <citation type="submission" date="2023-08" db="EMBL/GenBank/DDBJ databases">
        <title>A de novo genome assembly of Solanum verrucosum Schlechtendal, a Mexican diploid species geographically isolated from the other diploid A-genome species in potato relatives.</title>
        <authorList>
            <person name="Hosaka K."/>
        </authorList>
    </citation>
    <scope>NUCLEOTIDE SEQUENCE</scope>
    <source>
        <tissue evidence="1">Young leaves</tissue>
    </source>
</reference>
<evidence type="ECO:0000313" key="1">
    <source>
        <dbReference type="EMBL" id="WMV09546.1"/>
    </source>
</evidence>
<dbReference type="AlphaFoldDB" id="A0AAF0T8W9"/>
<dbReference type="Gene3D" id="3.30.420.10">
    <property type="entry name" value="Ribonuclease H-like superfamily/Ribonuclease H"/>
    <property type="match status" value="1"/>
</dbReference>
<dbReference type="Proteomes" id="UP001234989">
    <property type="component" value="Chromosome 1"/>
</dbReference>
<dbReference type="InterPro" id="IPR012337">
    <property type="entry name" value="RNaseH-like_sf"/>
</dbReference>
<dbReference type="EMBL" id="CP133612">
    <property type="protein sequence ID" value="WMV09546.1"/>
    <property type="molecule type" value="Genomic_DNA"/>
</dbReference>
<proteinExistence type="predicted"/>